<keyword evidence="2" id="KW-0694">RNA-binding</keyword>
<evidence type="ECO:0000259" key="4">
    <source>
        <dbReference type="SMART" id="SM00322"/>
    </source>
</evidence>
<feature type="region of interest" description="Disordered" evidence="3">
    <location>
        <begin position="254"/>
        <end position="278"/>
    </location>
</feature>
<dbReference type="PROSITE" id="PS50084">
    <property type="entry name" value="KH_TYPE_1"/>
    <property type="match status" value="5"/>
</dbReference>
<comment type="caution">
    <text evidence="5">The sequence shown here is derived from an EMBL/GenBank/DDBJ whole genome shotgun (WGS) entry which is preliminary data.</text>
</comment>
<dbReference type="InterPro" id="IPR004088">
    <property type="entry name" value="KH_dom_type_1"/>
</dbReference>
<dbReference type="PANTHER" id="PTHR10288">
    <property type="entry name" value="KH DOMAIN CONTAINING RNA BINDING PROTEIN"/>
    <property type="match status" value="1"/>
</dbReference>
<keyword evidence="1" id="KW-0677">Repeat</keyword>
<accession>A0AAX6E6D0</accession>
<feature type="domain" description="K Homology" evidence="4">
    <location>
        <begin position="327"/>
        <end position="407"/>
    </location>
</feature>
<organism evidence="5 6">
    <name type="scientific">Iris pallida</name>
    <name type="common">Sweet iris</name>
    <dbReference type="NCBI Taxonomy" id="29817"/>
    <lineage>
        <taxon>Eukaryota</taxon>
        <taxon>Viridiplantae</taxon>
        <taxon>Streptophyta</taxon>
        <taxon>Embryophyta</taxon>
        <taxon>Tracheophyta</taxon>
        <taxon>Spermatophyta</taxon>
        <taxon>Magnoliopsida</taxon>
        <taxon>Liliopsida</taxon>
        <taxon>Asparagales</taxon>
        <taxon>Iridaceae</taxon>
        <taxon>Iridoideae</taxon>
        <taxon>Irideae</taxon>
        <taxon>Iris</taxon>
    </lineage>
</organism>
<feature type="region of interest" description="Disordered" evidence="3">
    <location>
        <begin position="105"/>
        <end position="147"/>
    </location>
</feature>
<evidence type="ECO:0000256" key="2">
    <source>
        <dbReference type="PROSITE-ProRule" id="PRU00117"/>
    </source>
</evidence>
<dbReference type="InterPro" id="IPR036612">
    <property type="entry name" value="KH_dom_type_1_sf"/>
</dbReference>
<dbReference type="Gene3D" id="3.30.1370.10">
    <property type="entry name" value="K Homology domain, type 1"/>
    <property type="match status" value="3"/>
</dbReference>
<dbReference type="CDD" id="cd22460">
    <property type="entry name" value="KH-I_PEPPER_rpt2_like"/>
    <property type="match status" value="2"/>
</dbReference>
<feature type="domain" description="K Homology" evidence="4">
    <location>
        <begin position="177"/>
        <end position="252"/>
    </location>
</feature>
<feature type="region of interest" description="Disordered" evidence="3">
    <location>
        <begin position="1"/>
        <end position="33"/>
    </location>
</feature>
<feature type="domain" description="K Homology" evidence="4">
    <location>
        <begin position="42"/>
        <end position="112"/>
    </location>
</feature>
<dbReference type="EMBL" id="JANAVB010039420">
    <property type="protein sequence ID" value="KAJ6799677.1"/>
    <property type="molecule type" value="Genomic_DNA"/>
</dbReference>
<feature type="domain" description="K Homology" evidence="4">
    <location>
        <begin position="412"/>
        <end position="487"/>
    </location>
</feature>
<reference evidence="5" key="1">
    <citation type="journal article" date="2023" name="GigaByte">
        <title>Genome assembly of the bearded iris, Iris pallida Lam.</title>
        <authorList>
            <person name="Bruccoleri R.E."/>
            <person name="Oakeley E.J."/>
            <person name="Faust A.M.E."/>
            <person name="Altorfer M."/>
            <person name="Dessus-Babus S."/>
            <person name="Burckhardt D."/>
            <person name="Oertli M."/>
            <person name="Naumann U."/>
            <person name="Petersen F."/>
            <person name="Wong J."/>
        </authorList>
    </citation>
    <scope>NUCLEOTIDE SEQUENCE</scope>
    <source>
        <strain evidence="5">GSM-AAB239-AS_SAM_17_03QT</strain>
    </source>
</reference>
<dbReference type="GO" id="GO:0003723">
    <property type="term" value="F:RNA binding"/>
    <property type="evidence" value="ECO:0007669"/>
    <property type="project" value="UniProtKB-UniRule"/>
</dbReference>
<dbReference type="Pfam" id="PF00013">
    <property type="entry name" value="KH_1"/>
    <property type="match status" value="5"/>
</dbReference>
<dbReference type="AlphaFoldDB" id="A0AAX6E6D0"/>
<dbReference type="Proteomes" id="UP001140949">
    <property type="component" value="Unassembled WGS sequence"/>
</dbReference>
<dbReference type="CDD" id="cd22459">
    <property type="entry name" value="KH-I_PEPPER_rpt1_like"/>
    <property type="match status" value="2"/>
</dbReference>
<reference evidence="5" key="2">
    <citation type="submission" date="2023-04" db="EMBL/GenBank/DDBJ databases">
        <authorList>
            <person name="Bruccoleri R.E."/>
            <person name="Oakeley E.J."/>
            <person name="Faust A.-M."/>
            <person name="Dessus-Babus S."/>
            <person name="Altorfer M."/>
            <person name="Burckhardt D."/>
            <person name="Oertli M."/>
            <person name="Naumann U."/>
            <person name="Petersen F."/>
            <person name="Wong J."/>
        </authorList>
    </citation>
    <scope>NUCLEOTIDE SEQUENCE</scope>
    <source>
        <strain evidence="5">GSM-AAB239-AS_SAM_17_03QT</strain>
        <tissue evidence="5">Leaf</tissue>
    </source>
</reference>
<gene>
    <name evidence="5" type="ORF">M6B38_205865</name>
</gene>
<evidence type="ECO:0000256" key="3">
    <source>
        <dbReference type="SAM" id="MobiDB-lite"/>
    </source>
</evidence>
<evidence type="ECO:0000313" key="5">
    <source>
        <dbReference type="EMBL" id="KAJ6799677.1"/>
    </source>
</evidence>
<feature type="compositionally biased region" description="Basic and acidic residues" evidence="3">
    <location>
        <begin position="105"/>
        <end position="128"/>
    </location>
</feature>
<dbReference type="SMART" id="SM00322">
    <property type="entry name" value="KH"/>
    <property type="match status" value="5"/>
</dbReference>
<evidence type="ECO:0000313" key="6">
    <source>
        <dbReference type="Proteomes" id="UP001140949"/>
    </source>
</evidence>
<dbReference type="InterPro" id="IPR004087">
    <property type="entry name" value="KH_dom"/>
</dbReference>
<sequence>MAFPFTPSKRPFEPNPSESNGRGKWRKTAPKSQQAALKFPPGSVVYRILCPASQCGSVIGKGGGIVTRIRQETGAKVKLEEIVPGCEERVVIIIGSHKDVVASIGEHEKEGNEEKGDTDGAEDDKGNAENDEEKDEPSVAEVPKPEKAIPSAQKALLLVFERIIADDPENDGGDGESDVTARLLIFSSQVGCLLGKGGSVIKQMSSDSGAQIRILAKDDRPLCASPHDDVVQITGTVDSAKKALQSVSQLLLENPPSDSFPAANPPGPSSQPFASNPRPDVISSVNLVPLKGPPPFANRHYEGSDIPPPFSNFHENVASGQISGPPEQLIFRLLCPSDKVGSVIGKGGSIVKKLQHETGCEFKILEITPESDDRMIVISAPALPGERISPAQDGVLRAQHRIVMAVPENKESAVVSRLLVPSHQIGCLLGKGGAVIAEMRKLSGANIRILNKDQIPKNMPESDEVVQITGDFAAVQEALLQITGRLKIHLFRDKIPAMNHAGHPAFVDQMPPFGPFMGRREPSPPRMFANLPPFQREIGGRLHDERSAFVHALHSSGVPHGAERLPPAPWEGMREGAGSMPNSEYGGGITQRRTGFAGGNHPAIITNITVDVVVPRALVPAIYGEDGYCLRRIREISEAKITITEPRPEATETVIIISGTPEQAHAAQSLLQAFVLSETGGA</sequence>
<dbReference type="SUPFAM" id="SSF54791">
    <property type="entry name" value="Eukaryotic type KH-domain (KH-domain type I)"/>
    <property type="match status" value="5"/>
</dbReference>
<keyword evidence="6" id="KW-1185">Reference proteome</keyword>
<protein>
    <submittedName>
        <fullName evidence="5">KH domain-containing protein HEN4-like</fullName>
    </submittedName>
</protein>
<evidence type="ECO:0000256" key="1">
    <source>
        <dbReference type="ARBA" id="ARBA00022737"/>
    </source>
</evidence>
<proteinExistence type="predicted"/>
<name>A0AAX6E6D0_IRIPA</name>
<dbReference type="Gene3D" id="3.30.310.210">
    <property type="match status" value="1"/>
</dbReference>
<feature type="domain" description="K Homology" evidence="4">
    <location>
        <begin position="606"/>
        <end position="676"/>
    </location>
</feature>